<dbReference type="SMART" id="SM00957">
    <property type="entry name" value="SecA_DEAD"/>
    <property type="match status" value="1"/>
</dbReference>
<dbReference type="Pfam" id="PF21090">
    <property type="entry name" value="P-loop_SecA"/>
    <property type="match status" value="1"/>
</dbReference>
<evidence type="ECO:0000256" key="3">
    <source>
        <dbReference type="ARBA" id="ARBA00022840"/>
    </source>
</evidence>
<reference evidence="11" key="1">
    <citation type="journal article" date="2020" name="Front. Plant Sci.">
        <title>Comparative Plastid Genomics of Non-Photosynthetic Chrysophytes: Genome Reduction and Compaction.</title>
        <authorList>
            <person name="Kim J.I."/>
            <person name="Jeong M."/>
            <person name="Archibald J.M."/>
            <person name="Shin W."/>
        </authorList>
    </citation>
    <scope>NUCLEOTIDE SEQUENCE</scope>
    <source>
        <strain evidence="11">Yongseonkyo072317C3</strain>
    </source>
</reference>
<dbReference type="PROSITE" id="PS51196">
    <property type="entry name" value="SECA_MOTOR_DEAD"/>
    <property type="match status" value="1"/>
</dbReference>
<dbReference type="HAMAP" id="MF_01382">
    <property type="entry name" value="SecA"/>
    <property type="match status" value="1"/>
</dbReference>
<geneLocation type="plastid" evidence="11"/>
<protein>
    <recommendedName>
        <fullName evidence="8">Protein translocase subunit SecA</fullName>
        <ecNumber evidence="8">7.4.2.8</ecNumber>
    </recommendedName>
</protein>
<gene>
    <name evidence="8 11" type="primary">secA</name>
    <name evidence="11" type="ORF">PoterioPt_p059</name>
</gene>
<dbReference type="InterPro" id="IPR027417">
    <property type="entry name" value="P-loop_NTPase"/>
</dbReference>
<dbReference type="PRINTS" id="PR00906">
    <property type="entry name" value="SECA"/>
</dbReference>
<dbReference type="InterPro" id="IPR011130">
    <property type="entry name" value="SecA_preprotein_X-link_dom"/>
</dbReference>
<dbReference type="PANTHER" id="PTHR30612">
    <property type="entry name" value="SECA INNER MEMBRANE COMPONENT OF SEC PROTEIN SECRETION SYSTEM"/>
    <property type="match status" value="1"/>
</dbReference>
<feature type="binding site" evidence="8">
    <location>
        <begin position="84"/>
        <end position="88"/>
    </location>
    <ligand>
        <name>ATP</name>
        <dbReference type="ChEBI" id="CHEBI:30616"/>
    </ligand>
</feature>
<keyword evidence="1 8" id="KW-0813">Transport</keyword>
<comment type="catalytic activity">
    <reaction evidence="8">
        <text>ATP + H2O + cellular proteinSide 1 = ADP + phosphate + cellular proteinSide 2.</text>
        <dbReference type="EC" id="7.4.2.8"/>
    </reaction>
</comment>
<feature type="domain" description="Helicase ATP-binding" evidence="9">
    <location>
        <begin position="68"/>
        <end position="283"/>
    </location>
</feature>
<comment type="function">
    <text evidence="8">Part of the Sec protein translocase complex. Interacts with the SecYEG preprotein conducting channel. Has a central role in coupling the hydrolysis of ATP to the transfer of proteins into and across the cell membrane, serving as an ATP-driven molecular motor driving the stepwise translocation of polypeptide chains across the membrane.</text>
</comment>
<dbReference type="GO" id="GO:0005524">
    <property type="term" value="F:ATP binding"/>
    <property type="evidence" value="ECO:0007669"/>
    <property type="project" value="UniProtKB-UniRule"/>
</dbReference>
<accession>A0A7S6PV61</accession>
<name>A0A7S6PV61_9STRA</name>
<dbReference type="InterPro" id="IPR014001">
    <property type="entry name" value="Helicase_ATP-bd"/>
</dbReference>
<dbReference type="Gene3D" id="3.40.50.300">
    <property type="entry name" value="P-loop containing nucleotide triphosphate hydrolases"/>
    <property type="match status" value="2"/>
</dbReference>
<evidence type="ECO:0000256" key="6">
    <source>
        <dbReference type="ARBA" id="ARBA00023010"/>
    </source>
</evidence>
<dbReference type="EC" id="7.4.2.8" evidence="8"/>
<dbReference type="InterPro" id="IPR014018">
    <property type="entry name" value="SecA_motor_DEAD"/>
</dbReference>
<organism evidence="11">
    <name type="scientific">Poteriospumella lacustris</name>
    <dbReference type="NCBI Taxonomy" id="1117027"/>
    <lineage>
        <taxon>Eukaryota</taxon>
        <taxon>Sar</taxon>
        <taxon>Stramenopiles</taxon>
        <taxon>Ochrophyta</taxon>
        <taxon>Chrysophyceae</taxon>
        <taxon>Chromulinales</taxon>
        <taxon>Dinobryaceae</taxon>
        <taxon>Poteriospumella</taxon>
    </lineage>
</organism>
<dbReference type="InterPro" id="IPR011115">
    <property type="entry name" value="SecA_DEAD"/>
</dbReference>
<dbReference type="GO" id="GO:0006605">
    <property type="term" value="P:protein targeting"/>
    <property type="evidence" value="ECO:0007669"/>
    <property type="project" value="UniProtKB-UniRule"/>
</dbReference>
<keyword evidence="4 8" id="KW-0653">Protein transport</keyword>
<keyword evidence="8" id="KW-1003">Cell membrane</keyword>
<dbReference type="SUPFAM" id="SSF52540">
    <property type="entry name" value="P-loop containing nucleoside triphosphate hydrolases"/>
    <property type="match status" value="2"/>
</dbReference>
<evidence type="ECO:0000256" key="4">
    <source>
        <dbReference type="ARBA" id="ARBA00022927"/>
    </source>
</evidence>
<feature type="binding site" evidence="8">
    <location>
        <position position="66"/>
    </location>
    <ligand>
        <name>ATP</name>
        <dbReference type="ChEBI" id="CHEBI:30616"/>
    </ligand>
</feature>
<dbReference type="SMART" id="SM00958">
    <property type="entry name" value="SecA_PP_bind"/>
    <property type="match status" value="1"/>
</dbReference>
<keyword evidence="5 8" id="KW-1278">Translocase</keyword>
<dbReference type="Gene3D" id="3.90.1440.10">
    <property type="entry name" value="SecA, preprotein cross-linking domain"/>
    <property type="match status" value="1"/>
</dbReference>
<dbReference type="GO" id="GO:0008564">
    <property type="term" value="F:protein-exporting ATPase activity"/>
    <property type="evidence" value="ECO:0007669"/>
    <property type="project" value="UniProtKB-EC"/>
</dbReference>
<keyword evidence="3 8" id="KW-0067">ATP-binding</keyword>
<feature type="domain" description="SecA family profile" evidence="10">
    <location>
        <begin position="1"/>
        <end position="640"/>
    </location>
</feature>
<dbReference type="InterPro" id="IPR036670">
    <property type="entry name" value="SecA_X-link_sf"/>
</dbReference>
<dbReference type="Pfam" id="PF01043">
    <property type="entry name" value="SecA_PP_bind"/>
    <property type="match status" value="1"/>
</dbReference>
<evidence type="ECO:0000256" key="5">
    <source>
        <dbReference type="ARBA" id="ARBA00022967"/>
    </source>
</evidence>
<keyword evidence="6 8" id="KW-0811">Translocation</keyword>
<keyword evidence="7 8" id="KW-0472">Membrane</keyword>
<dbReference type="PROSITE" id="PS51192">
    <property type="entry name" value="HELICASE_ATP_BIND_1"/>
    <property type="match status" value="1"/>
</dbReference>
<keyword evidence="2 8" id="KW-0547">Nucleotide-binding</keyword>
<dbReference type="GO" id="GO:0005829">
    <property type="term" value="C:cytosol"/>
    <property type="evidence" value="ECO:0007669"/>
    <property type="project" value="TreeGrafter"/>
</dbReference>
<dbReference type="CDD" id="cd17928">
    <property type="entry name" value="DEXDc_SecA"/>
    <property type="match status" value="1"/>
</dbReference>
<dbReference type="GO" id="GO:0005886">
    <property type="term" value="C:plasma membrane"/>
    <property type="evidence" value="ECO:0007669"/>
    <property type="project" value="UniProtKB-SubCell"/>
</dbReference>
<dbReference type="InterPro" id="IPR000185">
    <property type="entry name" value="SecA"/>
</dbReference>
<dbReference type="SUPFAM" id="SSF81767">
    <property type="entry name" value="Pre-protein crosslinking domain of SecA"/>
    <property type="match status" value="1"/>
</dbReference>
<evidence type="ECO:0000256" key="1">
    <source>
        <dbReference type="ARBA" id="ARBA00022448"/>
    </source>
</evidence>
<evidence type="ECO:0000256" key="2">
    <source>
        <dbReference type="ARBA" id="ARBA00022741"/>
    </source>
</evidence>
<evidence type="ECO:0000259" key="10">
    <source>
        <dbReference type="PROSITE" id="PS51196"/>
    </source>
</evidence>
<comment type="similarity">
    <text evidence="8">Belongs to the SecA family.</text>
</comment>
<keyword evidence="8" id="KW-0963">Cytoplasm</keyword>
<comment type="subunit">
    <text evidence="8">Monomer and homodimer. Part of the essential Sec protein translocation apparatus which comprises SecA, SecYEG and auxiliary proteins SecDF. Other proteins may also be involved.</text>
</comment>
<dbReference type="EMBL" id="MN935478">
    <property type="protein sequence ID" value="QOU10694.1"/>
    <property type="molecule type" value="Genomic_DNA"/>
</dbReference>
<dbReference type="GO" id="GO:0017038">
    <property type="term" value="P:protein import"/>
    <property type="evidence" value="ECO:0007669"/>
    <property type="project" value="InterPro"/>
</dbReference>
<proteinExistence type="inferred from homology"/>
<sequence>MEKEIIKKIQQIKQHSNSLKEKSYEELVELRNNLLKKSSLPSESFWFAFAQEISSRVLNLRPFNAQLIAGLALNQGQIIDMKTGEGKTLASALSLSYKSLDGKGAHFITTNEYLAKRDYHAMRILYKSLGISVGLSSLKKNVLQKRESYSADITYVSNSEVVFDYLKDYDALNKEGTVLRPLNYALIDEIDSILLDEAHIPLVLADVEDNISDNTAKLNKINATAKKLLENEDFLIDQDSKKIYLTEKGYKKCEDLTIFRFSSTYKISELLNALSALYLYKKNIDYTVSNNNIFIIDSLTGRPLPGRKWANGLHEAIETKENFKIGKSTKEKISITYSDFINYYSCFSGMSGSAQEGSNEFYTLYKKSVFKIPSSFKNNRKDLSTKIYYSEPKKLESVVSISKNASLCGQPLLLGTSSIKSSEKLSKILKKEFLPHKILNGLPENIFKENEIIADAGKRHSITIATSVTGRGSDILLGGDFIFWVKKKIGNILKFNKKVDIYKPYRDFIFYEYSKNINDLTVHLSNLPISYNQCKQSLRCLYDFIYSSNYPYWLKESRLVKNLGGLAVIITEYPINSRSEVQLKGRTSRAGEPGSSQLHVSLDEKFLQKIISPNLLRLFANSFPEILVRYLKQKIVTQRNALENLEFENRKASQLSEKNLSLYKKIYLTLKQDITFQNKILLNSIYSKNISYNLVRHKKNSNFSKTIPLPEKHFMPYSTKSKFENEIWCEEDIQYWRLNSYSCLSFPKLFSEQVNRLWNTALKKIKKHEEYLLKECSLFILAKESYNIFKHFYYHFLQSIQLDLDNITLSEEIKIYDSVTNKSFDIEDRYKAFCKILISSYKMRPLSVK</sequence>
<comment type="subcellular location">
    <subcellularLocation>
        <location evidence="8">Cell membrane</location>
        <topology evidence="8">Peripheral membrane protein</topology>
        <orientation evidence="8">Cytoplasmic side</orientation>
    </subcellularLocation>
    <subcellularLocation>
        <location evidence="8">Cytoplasm</location>
    </subcellularLocation>
    <text evidence="8">Distribution is 50-50.</text>
</comment>
<evidence type="ECO:0000259" key="9">
    <source>
        <dbReference type="PROSITE" id="PS51192"/>
    </source>
</evidence>
<dbReference type="PANTHER" id="PTHR30612:SF0">
    <property type="entry name" value="CHLOROPLAST PROTEIN-TRANSPORTING ATPASE"/>
    <property type="match status" value="1"/>
</dbReference>
<evidence type="ECO:0000256" key="7">
    <source>
        <dbReference type="ARBA" id="ARBA00023136"/>
    </source>
</evidence>
<feature type="binding site" evidence="8">
    <location>
        <position position="474"/>
    </location>
    <ligand>
        <name>ATP</name>
        <dbReference type="ChEBI" id="CHEBI:30616"/>
    </ligand>
</feature>
<dbReference type="InterPro" id="IPR044722">
    <property type="entry name" value="SecA_SF2_C"/>
</dbReference>
<dbReference type="GO" id="GO:0065002">
    <property type="term" value="P:intracellular protein transmembrane transport"/>
    <property type="evidence" value="ECO:0007669"/>
    <property type="project" value="UniProtKB-UniRule"/>
</dbReference>
<dbReference type="Pfam" id="PF07517">
    <property type="entry name" value="SecA_DEAD"/>
    <property type="match status" value="1"/>
</dbReference>
<evidence type="ECO:0000313" key="11">
    <source>
        <dbReference type="EMBL" id="QOU10694.1"/>
    </source>
</evidence>
<evidence type="ECO:0000256" key="8">
    <source>
        <dbReference type="HAMAP-Rule" id="MF_01382"/>
    </source>
</evidence>
<dbReference type="AlphaFoldDB" id="A0A7S6PV61"/>
<keyword evidence="11" id="KW-0934">Plastid</keyword>